<reference evidence="2 3" key="1">
    <citation type="journal article" date="2016" name="Mol. Biol. Evol.">
        <title>Comparative Genomics of Early-Diverging Mushroom-Forming Fungi Provides Insights into the Origins of Lignocellulose Decay Capabilities.</title>
        <authorList>
            <person name="Nagy L.G."/>
            <person name="Riley R."/>
            <person name="Tritt A."/>
            <person name="Adam C."/>
            <person name="Daum C."/>
            <person name="Floudas D."/>
            <person name="Sun H."/>
            <person name="Yadav J.S."/>
            <person name="Pangilinan J."/>
            <person name="Larsson K.H."/>
            <person name="Matsuura K."/>
            <person name="Barry K."/>
            <person name="Labutti K."/>
            <person name="Kuo R."/>
            <person name="Ohm R.A."/>
            <person name="Bhattacharya S.S."/>
            <person name="Shirouzu T."/>
            <person name="Yoshinaga Y."/>
            <person name="Martin F.M."/>
            <person name="Grigoriev I.V."/>
            <person name="Hibbett D.S."/>
        </authorList>
    </citation>
    <scope>NUCLEOTIDE SEQUENCE [LARGE SCALE GENOMIC DNA]</scope>
    <source>
        <strain evidence="2 3">CBS 109695</strain>
    </source>
</reference>
<name>A0A166NDC7_9AGAM</name>
<dbReference type="EMBL" id="KV417524">
    <property type="protein sequence ID" value="KZP24894.1"/>
    <property type="molecule type" value="Genomic_DNA"/>
</dbReference>
<evidence type="ECO:0000256" key="1">
    <source>
        <dbReference type="SAM" id="MobiDB-lite"/>
    </source>
</evidence>
<feature type="compositionally biased region" description="Polar residues" evidence="1">
    <location>
        <begin position="64"/>
        <end position="80"/>
    </location>
</feature>
<sequence length="149" mass="16579">MQIQSCGLVMALSDMLIRQQSGSRDNCRQKPSPRIFWDILVGVTGTEDDKQFEKEKPDPLFPANTASVSPLSSNDNTSITLENNSDELLYEGNEDAPLGMDFNDFLPDSIEGLKADTEPEAFSKTLIVDGRSYLKSSIVAALFEFVEWH</sequence>
<accession>A0A166NDC7</accession>
<evidence type="ECO:0000313" key="2">
    <source>
        <dbReference type="EMBL" id="KZP24894.1"/>
    </source>
</evidence>
<dbReference type="Proteomes" id="UP000076532">
    <property type="component" value="Unassembled WGS sequence"/>
</dbReference>
<evidence type="ECO:0000313" key="3">
    <source>
        <dbReference type="Proteomes" id="UP000076532"/>
    </source>
</evidence>
<feature type="region of interest" description="Disordered" evidence="1">
    <location>
        <begin position="48"/>
        <end position="80"/>
    </location>
</feature>
<protein>
    <submittedName>
        <fullName evidence="2">Uncharacterized protein</fullName>
    </submittedName>
</protein>
<proteinExistence type="predicted"/>
<keyword evidence="3" id="KW-1185">Reference proteome</keyword>
<feature type="compositionally biased region" description="Basic and acidic residues" evidence="1">
    <location>
        <begin position="48"/>
        <end position="58"/>
    </location>
</feature>
<organism evidence="2 3">
    <name type="scientific">Athelia psychrophila</name>
    <dbReference type="NCBI Taxonomy" id="1759441"/>
    <lineage>
        <taxon>Eukaryota</taxon>
        <taxon>Fungi</taxon>
        <taxon>Dikarya</taxon>
        <taxon>Basidiomycota</taxon>
        <taxon>Agaricomycotina</taxon>
        <taxon>Agaricomycetes</taxon>
        <taxon>Agaricomycetidae</taxon>
        <taxon>Atheliales</taxon>
        <taxon>Atheliaceae</taxon>
        <taxon>Athelia</taxon>
    </lineage>
</organism>
<gene>
    <name evidence="2" type="ORF">FIBSPDRAFT_888644</name>
</gene>
<dbReference type="AlphaFoldDB" id="A0A166NDC7"/>